<keyword evidence="12" id="KW-1185">Reference proteome</keyword>
<keyword evidence="6" id="KW-0143">Chaperone</keyword>
<sequence>MATHLDLEEQEQLDQLKHFWNQWGTPITSVLVVVLGSFAAWNGWQLWQQRQAEQAAALADAVTVAIESQDQGRVALAFEALKNEYGSTVQASQAALQVAKSAEAAHKSDTAKAALQWAADHAEDPGYQAAAKLRLAALHVEAKDYDAAAAVLQGAIAPEFNALVQDRLGDVLQLQGKTQEAIAAYQQAWQQLDPRLEYRALVGFKLNALGVATTTPQAS</sequence>
<gene>
    <name evidence="11" type="ORF">J1777_04660</name>
</gene>
<dbReference type="Pfam" id="PF09976">
    <property type="entry name" value="TPR_21"/>
    <property type="match status" value="1"/>
</dbReference>
<feature type="domain" description="Ancillary SecYEG translocon subunit/Cell division coordinator CpoB TPR" evidence="10">
    <location>
        <begin position="17"/>
        <end position="210"/>
    </location>
</feature>
<accession>A0A939GUE1</accession>
<evidence type="ECO:0000259" key="10">
    <source>
        <dbReference type="Pfam" id="PF09976"/>
    </source>
</evidence>
<dbReference type="EMBL" id="JAFNME010000007">
    <property type="protein sequence ID" value="MBO1249132.1"/>
    <property type="molecule type" value="Genomic_DNA"/>
</dbReference>
<dbReference type="RefSeq" id="WP_207574679.1">
    <property type="nucleotide sequence ID" value="NZ_JAFNME010000007.1"/>
</dbReference>
<dbReference type="PANTHER" id="PTHR38035">
    <property type="entry name" value="UPF0070 PROTEIN YFGM"/>
    <property type="match status" value="1"/>
</dbReference>
<dbReference type="GO" id="GO:0005886">
    <property type="term" value="C:plasma membrane"/>
    <property type="evidence" value="ECO:0007669"/>
    <property type="project" value="UniProtKB-SubCell"/>
</dbReference>
<dbReference type="InterPro" id="IPR018704">
    <property type="entry name" value="SecYEG/CpoB_TPR"/>
</dbReference>
<dbReference type="AlphaFoldDB" id="A0A939GUE1"/>
<evidence type="ECO:0000256" key="9">
    <source>
        <dbReference type="SAM" id="Phobius"/>
    </source>
</evidence>
<evidence type="ECO:0000256" key="1">
    <source>
        <dbReference type="ARBA" id="ARBA00004401"/>
    </source>
</evidence>
<dbReference type="InterPro" id="IPR011990">
    <property type="entry name" value="TPR-like_helical_dom_sf"/>
</dbReference>
<evidence type="ECO:0000256" key="8">
    <source>
        <dbReference type="ARBA" id="ARBA00024235"/>
    </source>
</evidence>
<keyword evidence="2" id="KW-1003">Cell membrane</keyword>
<dbReference type="Gene3D" id="1.25.40.10">
    <property type="entry name" value="Tetratricopeptide repeat domain"/>
    <property type="match status" value="1"/>
</dbReference>
<keyword evidence="4 9" id="KW-1133">Transmembrane helix</keyword>
<comment type="similarity">
    <text evidence="7">Belongs to the YfgM family.</text>
</comment>
<evidence type="ECO:0000256" key="2">
    <source>
        <dbReference type="ARBA" id="ARBA00022475"/>
    </source>
</evidence>
<dbReference type="Proteomes" id="UP000664731">
    <property type="component" value="Unassembled WGS sequence"/>
</dbReference>
<dbReference type="InterPro" id="IPR026039">
    <property type="entry name" value="YfgM"/>
</dbReference>
<evidence type="ECO:0000256" key="4">
    <source>
        <dbReference type="ARBA" id="ARBA00022989"/>
    </source>
</evidence>
<dbReference type="GO" id="GO:0044877">
    <property type="term" value="F:protein-containing complex binding"/>
    <property type="evidence" value="ECO:0007669"/>
    <property type="project" value="InterPro"/>
</dbReference>
<evidence type="ECO:0000256" key="5">
    <source>
        <dbReference type="ARBA" id="ARBA00023136"/>
    </source>
</evidence>
<comment type="caution">
    <text evidence="11">The sequence shown here is derived from an EMBL/GenBank/DDBJ whole genome shotgun (WGS) entry which is preliminary data.</text>
</comment>
<comment type="subcellular location">
    <subcellularLocation>
        <location evidence="1">Cell membrane</location>
        <topology evidence="1">Single-pass type II membrane protein</topology>
    </subcellularLocation>
</comment>
<evidence type="ECO:0000256" key="6">
    <source>
        <dbReference type="ARBA" id="ARBA00023186"/>
    </source>
</evidence>
<protein>
    <recommendedName>
        <fullName evidence="8">Ancillary SecYEG translocon subunit</fullName>
    </recommendedName>
</protein>
<evidence type="ECO:0000313" key="12">
    <source>
        <dbReference type="Proteomes" id="UP000664731"/>
    </source>
</evidence>
<evidence type="ECO:0000256" key="3">
    <source>
        <dbReference type="ARBA" id="ARBA00022692"/>
    </source>
</evidence>
<dbReference type="PIRSF" id="PIRSF006170">
    <property type="entry name" value="YfgM"/>
    <property type="match status" value="1"/>
</dbReference>
<dbReference type="PANTHER" id="PTHR38035:SF1">
    <property type="entry name" value="ANCILLARY SECYEG TRANSLOCON SUBUNIT"/>
    <property type="match status" value="1"/>
</dbReference>
<feature type="transmembrane region" description="Helical" evidence="9">
    <location>
        <begin position="20"/>
        <end position="41"/>
    </location>
</feature>
<organism evidence="11 12">
    <name type="scientific">Comamonas denitrificans</name>
    <dbReference type="NCBI Taxonomy" id="117506"/>
    <lineage>
        <taxon>Bacteria</taxon>
        <taxon>Pseudomonadati</taxon>
        <taxon>Pseudomonadota</taxon>
        <taxon>Betaproteobacteria</taxon>
        <taxon>Burkholderiales</taxon>
        <taxon>Comamonadaceae</taxon>
        <taxon>Comamonas</taxon>
    </lineage>
</organism>
<evidence type="ECO:0000313" key="11">
    <source>
        <dbReference type="EMBL" id="MBO1249132.1"/>
    </source>
</evidence>
<proteinExistence type="inferred from homology"/>
<reference evidence="11" key="1">
    <citation type="submission" date="2021-03" db="EMBL/GenBank/DDBJ databases">
        <title>Comamonas denitrificans.</title>
        <authorList>
            <person name="Finster K."/>
        </authorList>
    </citation>
    <scope>NUCLEOTIDE SEQUENCE</scope>
    <source>
        <strain evidence="11">MM2021_4</strain>
    </source>
</reference>
<keyword evidence="3 9" id="KW-0812">Transmembrane</keyword>
<dbReference type="SUPFAM" id="SSF48452">
    <property type="entry name" value="TPR-like"/>
    <property type="match status" value="1"/>
</dbReference>
<name>A0A939GUE1_9BURK</name>
<evidence type="ECO:0000256" key="7">
    <source>
        <dbReference type="ARBA" id="ARBA00024197"/>
    </source>
</evidence>
<keyword evidence="5 9" id="KW-0472">Membrane</keyword>